<organism evidence="1 2">
    <name type="scientific">Diversispora epigaea</name>
    <dbReference type="NCBI Taxonomy" id="1348612"/>
    <lineage>
        <taxon>Eukaryota</taxon>
        <taxon>Fungi</taxon>
        <taxon>Fungi incertae sedis</taxon>
        <taxon>Mucoromycota</taxon>
        <taxon>Glomeromycotina</taxon>
        <taxon>Glomeromycetes</taxon>
        <taxon>Diversisporales</taxon>
        <taxon>Diversisporaceae</taxon>
        <taxon>Diversispora</taxon>
    </lineage>
</organism>
<dbReference type="AlphaFoldDB" id="A0A397GW73"/>
<dbReference type="Proteomes" id="UP000266861">
    <property type="component" value="Unassembled WGS sequence"/>
</dbReference>
<gene>
    <name evidence="1" type="ORF">Glove_417g2</name>
</gene>
<evidence type="ECO:0000313" key="1">
    <source>
        <dbReference type="EMBL" id="RHZ55252.1"/>
    </source>
</evidence>
<accession>A0A397GW73</accession>
<dbReference type="EMBL" id="PQFF01000370">
    <property type="protein sequence ID" value="RHZ55252.1"/>
    <property type="molecule type" value="Genomic_DNA"/>
</dbReference>
<dbReference type="OrthoDB" id="10297368at2759"/>
<proteinExistence type="predicted"/>
<sequence length="94" mass="11273">MSSSSNIEINKQINEYKEKLVAKEMYGDNFEILSLGGFIARKILLHEQGVSYARNNKIEYVLHEEFLKLIKLIELFYILYKKNFETYEKNLYIR</sequence>
<keyword evidence="2" id="KW-1185">Reference proteome</keyword>
<name>A0A397GW73_9GLOM</name>
<protein>
    <submittedName>
        <fullName evidence="1">Uncharacterized protein</fullName>
    </submittedName>
</protein>
<evidence type="ECO:0000313" key="2">
    <source>
        <dbReference type="Proteomes" id="UP000266861"/>
    </source>
</evidence>
<comment type="caution">
    <text evidence="1">The sequence shown here is derived from an EMBL/GenBank/DDBJ whole genome shotgun (WGS) entry which is preliminary data.</text>
</comment>
<reference evidence="1 2" key="1">
    <citation type="submission" date="2018-08" db="EMBL/GenBank/DDBJ databases">
        <title>Genome and evolution of the arbuscular mycorrhizal fungus Diversispora epigaea (formerly Glomus versiforme) and its bacterial endosymbionts.</title>
        <authorList>
            <person name="Sun X."/>
            <person name="Fei Z."/>
            <person name="Harrison M."/>
        </authorList>
    </citation>
    <scope>NUCLEOTIDE SEQUENCE [LARGE SCALE GENOMIC DNA]</scope>
    <source>
        <strain evidence="1 2">IT104</strain>
    </source>
</reference>